<accession>A0A553HLP0</accession>
<dbReference type="InterPro" id="IPR018170">
    <property type="entry name" value="Aldo/ket_reductase_CS"/>
</dbReference>
<dbReference type="PROSITE" id="PS00062">
    <property type="entry name" value="ALDOKETO_REDUCTASE_2"/>
    <property type="match status" value="1"/>
</dbReference>
<dbReference type="PANTHER" id="PTHR43827">
    <property type="entry name" value="2,5-DIKETO-D-GLUCONIC ACID REDUCTASE"/>
    <property type="match status" value="1"/>
</dbReference>
<dbReference type="GO" id="GO:0016616">
    <property type="term" value="F:oxidoreductase activity, acting on the CH-OH group of donors, NAD or NADP as acceptor"/>
    <property type="evidence" value="ECO:0007669"/>
    <property type="project" value="UniProtKB-ARBA"/>
</dbReference>
<dbReference type="OrthoDB" id="416253at2759"/>
<dbReference type="PANTHER" id="PTHR43827:SF3">
    <property type="entry name" value="NADP-DEPENDENT OXIDOREDUCTASE DOMAIN-CONTAINING PROTEIN"/>
    <property type="match status" value="1"/>
</dbReference>
<name>A0A553HLP0_9PEZI</name>
<dbReference type="Pfam" id="PF00248">
    <property type="entry name" value="Aldo_ket_red"/>
    <property type="match status" value="1"/>
</dbReference>
<dbReference type="GO" id="GO:0016652">
    <property type="term" value="F:oxidoreductase activity, acting on NAD(P)H as acceptor"/>
    <property type="evidence" value="ECO:0007669"/>
    <property type="project" value="InterPro"/>
</dbReference>
<dbReference type="CDD" id="cd19120">
    <property type="entry name" value="AKR_AKR3C2-3"/>
    <property type="match status" value="1"/>
</dbReference>
<sequence>MAPVPSLKLNDGHEIPLLAYGFGTANFRGKDEDMIKATVLAINNGYYHLDCAECYQNESGVGAGIKASGIDRSKLYITTKVVGTINQDVAAALDTSLSKLGIDYVDQYLVHVPFSAGSPQGLQKIWSQMEAVQAGGKARSIGVSNFEVEDLEIILETAKVVPAINQIEFHPYLQQREVVDFCRKKGIAISAYSPLSALTQARPGPVDEVYSELSKKYGVSEGDIALRWCLDQDVVAITTSKSEERLRGYMTNTLGFKLEPQEVEKISTLGTKKRHQGIGIRTDADHKFHWTSDADAAKFATDVVECKDSVNEGFWNVCLGYDNPGDVAEIYGRVRGNPRKGAPEKALAARPKSHPTGMWEYLRYFYVLYNVNGTWAPDPFDNEKLGAKGRRRIISSRT</sequence>
<dbReference type="EMBL" id="VFLP01000078">
    <property type="protein sequence ID" value="TRX88863.1"/>
    <property type="molecule type" value="Genomic_DNA"/>
</dbReference>
<evidence type="ECO:0000256" key="1">
    <source>
        <dbReference type="ARBA" id="ARBA00007905"/>
    </source>
</evidence>
<dbReference type="SUPFAM" id="SSF51430">
    <property type="entry name" value="NAD(P)-linked oxidoreductase"/>
    <property type="match status" value="1"/>
</dbReference>
<keyword evidence="3" id="KW-0560">Oxidoreductase</keyword>
<proteinExistence type="inferred from homology"/>
<evidence type="ECO:0000259" key="4">
    <source>
        <dbReference type="Pfam" id="PF00248"/>
    </source>
</evidence>
<dbReference type="InterPro" id="IPR044494">
    <property type="entry name" value="AKR3C2/3"/>
</dbReference>
<dbReference type="STRING" id="2512241.A0A553HLP0"/>
<dbReference type="InterPro" id="IPR023210">
    <property type="entry name" value="NADP_OxRdtase_dom"/>
</dbReference>
<keyword evidence="6" id="KW-1185">Reference proteome</keyword>
<dbReference type="InterPro" id="IPR036812">
    <property type="entry name" value="NAD(P)_OxRdtase_dom_sf"/>
</dbReference>
<comment type="caution">
    <text evidence="5">The sequence shown here is derived from an EMBL/GenBank/DDBJ whole genome shotgun (WGS) entry which is preliminary data.</text>
</comment>
<dbReference type="Gene3D" id="3.20.20.100">
    <property type="entry name" value="NADP-dependent oxidoreductase domain"/>
    <property type="match status" value="1"/>
</dbReference>
<reference evidence="6" key="1">
    <citation type="submission" date="2019-06" db="EMBL/GenBank/DDBJ databases">
        <title>Draft genome sequence of the griseofulvin-producing fungus Xylaria cubensis strain G536.</title>
        <authorList>
            <person name="Mead M.E."/>
            <person name="Raja H.A."/>
            <person name="Steenwyk J.L."/>
            <person name="Knowles S.L."/>
            <person name="Oberlies N.H."/>
            <person name="Rokas A."/>
        </authorList>
    </citation>
    <scope>NUCLEOTIDE SEQUENCE [LARGE SCALE GENOMIC DNA]</scope>
    <source>
        <strain evidence="6">G536</strain>
    </source>
</reference>
<evidence type="ECO:0000313" key="5">
    <source>
        <dbReference type="EMBL" id="TRX88863.1"/>
    </source>
</evidence>
<evidence type="ECO:0000313" key="6">
    <source>
        <dbReference type="Proteomes" id="UP000319160"/>
    </source>
</evidence>
<organism evidence="5 6">
    <name type="scientific">Xylaria flabelliformis</name>
    <dbReference type="NCBI Taxonomy" id="2512241"/>
    <lineage>
        <taxon>Eukaryota</taxon>
        <taxon>Fungi</taxon>
        <taxon>Dikarya</taxon>
        <taxon>Ascomycota</taxon>
        <taxon>Pezizomycotina</taxon>
        <taxon>Sordariomycetes</taxon>
        <taxon>Xylariomycetidae</taxon>
        <taxon>Xylariales</taxon>
        <taxon>Xylariaceae</taxon>
        <taxon>Xylaria</taxon>
    </lineage>
</organism>
<evidence type="ECO:0000256" key="3">
    <source>
        <dbReference type="ARBA" id="ARBA00023002"/>
    </source>
</evidence>
<feature type="domain" description="NADP-dependent oxidoreductase" evidence="4">
    <location>
        <begin position="21"/>
        <end position="267"/>
    </location>
</feature>
<dbReference type="PRINTS" id="PR00069">
    <property type="entry name" value="ALDKETRDTASE"/>
</dbReference>
<dbReference type="InterPro" id="IPR020471">
    <property type="entry name" value="AKR"/>
</dbReference>
<dbReference type="AlphaFoldDB" id="A0A553HLP0"/>
<dbReference type="Proteomes" id="UP000319160">
    <property type="component" value="Unassembled WGS sequence"/>
</dbReference>
<protein>
    <recommendedName>
        <fullName evidence="4">NADP-dependent oxidoreductase domain-containing protein</fullName>
    </recommendedName>
</protein>
<keyword evidence="2" id="KW-0521">NADP</keyword>
<dbReference type="FunFam" id="3.20.20.100:FF:000002">
    <property type="entry name" value="2,5-diketo-D-gluconic acid reductase A"/>
    <property type="match status" value="1"/>
</dbReference>
<evidence type="ECO:0000256" key="2">
    <source>
        <dbReference type="ARBA" id="ARBA00022857"/>
    </source>
</evidence>
<gene>
    <name evidence="5" type="ORF">FHL15_010206</name>
</gene>
<comment type="similarity">
    <text evidence="1">Belongs to the aldo/keto reductase family.</text>
</comment>